<comment type="caution">
    <text evidence="7">The sequence shown here is derived from an EMBL/GenBank/DDBJ whole genome shotgun (WGS) entry which is preliminary data.</text>
</comment>
<feature type="transmembrane region" description="Helical" evidence="5">
    <location>
        <begin position="232"/>
        <end position="251"/>
    </location>
</feature>
<dbReference type="Pfam" id="PF01040">
    <property type="entry name" value="UbiA"/>
    <property type="match status" value="1"/>
</dbReference>
<keyword evidence="3 5" id="KW-1133">Transmembrane helix</keyword>
<dbReference type="Gene3D" id="1.20.120.1780">
    <property type="entry name" value="UbiA prenyltransferase"/>
    <property type="match status" value="1"/>
</dbReference>
<name>A0A7Y0M0G5_CELFI</name>
<gene>
    <name evidence="7" type="ORF">HIR71_13830</name>
</gene>
<feature type="transmembrane region" description="Helical" evidence="5">
    <location>
        <begin position="134"/>
        <end position="153"/>
    </location>
</feature>
<evidence type="ECO:0000313" key="7">
    <source>
        <dbReference type="EMBL" id="NMR21279.1"/>
    </source>
</evidence>
<feature type="transmembrane region" description="Helical" evidence="5">
    <location>
        <begin position="82"/>
        <end position="103"/>
    </location>
</feature>
<proteinExistence type="predicted"/>
<dbReference type="Gene3D" id="1.10.357.140">
    <property type="entry name" value="UbiA prenyltransferase"/>
    <property type="match status" value="1"/>
</dbReference>
<keyword evidence="8" id="KW-1185">Reference proteome</keyword>
<feature type="transmembrane region" description="Helical" evidence="5">
    <location>
        <begin position="200"/>
        <end position="220"/>
    </location>
</feature>
<keyword evidence="6" id="KW-0732">Signal</keyword>
<feature type="signal peptide" evidence="6">
    <location>
        <begin position="1"/>
        <end position="22"/>
    </location>
</feature>
<protein>
    <submittedName>
        <fullName evidence="7">UbiA family prenyltransferase</fullName>
    </submittedName>
</protein>
<evidence type="ECO:0000256" key="6">
    <source>
        <dbReference type="SAM" id="SignalP"/>
    </source>
</evidence>
<keyword evidence="7" id="KW-0808">Transferase</keyword>
<comment type="subcellular location">
    <subcellularLocation>
        <location evidence="1">Membrane</location>
        <topology evidence="1">Multi-pass membrane protein</topology>
    </subcellularLocation>
</comment>
<dbReference type="GO" id="GO:0016020">
    <property type="term" value="C:membrane"/>
    <property type="evidence" value="ECO:0007669"/>
    <property type="project" value="UniProtKB-SubCell"/>
</dbReference>
<dbReference type="InterPro" id="IPR044878">
    <property type="entry name" value="UbiA_sf"/>
</dbReference>
<reference evidence="7 8" key="1">
    <citation type="submission" date="2020-04" db="EMBL/GenBank/DDBJ databases">
        <title>Sequencing and Assembly of C. fimi.</title>
        <authorList>
            <person name="Ramsey A.R."/>
        </authorList>
    </citation>
    <scope>NUCLEOTIDE SEQUENCE [LARGE SCALE GENOMIC DNA]</scope>
    <source>
        <strain evidence="7 8">SB</strain>
    </source>
</reference>
<evidence type="ECO:0000256" key="5">
    <source>
        <dbReference type="SAM" id="Phobius"/>
    </source>
</evidence>
<organism evidence="7 8">
    <name type="scientific">Cellulomonas fimi</name>
    <dbReference type="NCBI Taxonomy" id="1708"/>
    <lineage>
        <taxon>Bacteria</taxon>
        <taxon>Bacillati</taxon>
        <taxon>Actinomycetota</taxon>
        <taxon>Actinomycetes</taxon>
        <taxon>Micrococcales</taxon>
        <taxon>Cellulomonadaceae</taxon>
        <taxon>Cellulomonas</taxon>
    </lineage>
</organism>
<dbReference type="EMBL" id="JABCJJ010000029">
    <property type="protein sequence ID" value="NMR21279.1"/>
    <property type="molecule type" value="Genomic_DNA"/>
</dbReference>
<evidence type="ECO:0000256" key="3">
    <source>
        <dbReference type="ARBA" id="ARBA00022989"/>
    </source>
</evidence>
<dbReference type="InterPro" id="IPR000537">
    <property type="entry name" value="UbiA_prenyltransferase"/>
</dbReference>
<evidence type="ECO:0000256" key="1">
    <source>
        <dbReference type="ARBA" id="ARBA00004141"/>
    </source>
</evidence>
<dbReference type="Proteomes" id="UP000562124">
    <property type="component" value="Unassembled WGS sequence"/>
</dbReference>
<sequence>MRRGARRVRALALASHLGPTLAVTAFTTALAIGVGADVRTWVLVGAAMLAGQLSVGWSNDWVDAARDVAVARADKPVVRGELSVGAVRAAALLAAAACVPLSLATGWRAGLVHLVAVASAWGYNVRLKSTPVSWVPYALSFGLLPAFVTLALPGHPWPAPWAVAAAALLGVGAHLVNAVPDLEDDGSTGVRGLPHRLGRTWSSVLAPVALVPASALIVLGPATGGSGPGPGAWVGLLAATVLGVAAGVVALTRAHSRVPFSLAIAVAAVDVVLLVSAGRSLAA</sequence>
<evidence type="ECO:0000256" key="4">
    <source>
        <dbReference type="ARBA" id="ARBA00023136"/>
    </source>
</evidence>
<keyword evidence="2 5" id="KW-0812">Transmembrane</keyword>
<feature type="transmembrane region" description="Helical" evidence="5">
    <location>
        <begin position="159"/>
        <end position="179"/>
    </location>
</feature>
<evidence type="ECO:0000313" key="8">
    <source>
        <dbReference type="Proteomes" id="UP000562124"/>
    </source>
</evidence>
<dbReference type="GO" id="GO:0016765">
    <property type="term" value="F:transferase activity, transferring alkyl or aryl (other than methyl) groups"/>
    <property type="evidence" value="ECO:0007669"/>
    <property type="project" value="InterPro"/>
</dbReference>
<feature type="chain" id="PRO_5038394502" evidence="6">
    <location>
        <begin position="23"/>
        <end position="283"/>
    </location>
</feature>
<evidence type="ECO:0000256" key="2">
    <source>
        <dbReference type="ARBA" id="ARBA00022692"/>
    </source>
</evidence>
<dbReference type="AlphaFoldDB" id="A0A7Y0M0G5"/>
<feature type="transmembrane region" description="Helical" evidence="5">
    <location>
        <begin position="258"/>
        <end position="277"/>
    </location>
</feature>
<keyword evidence="4 5" id="KW-0472">Membrane</keyword>
<accession>A0A7Y0M0G5</accession>